<feature type="compositionally biased region" description="Basic and acidic residues" evidence="1">
    <location>
        <begin position="232"/>
        <end position="256"/>
    </location>
</feature>
<feature type="region of interest" description="Disordered" evidence="1">
    <location>
        <begin position="408"/>
        <end position="431"/>
    </location>
</feature>
<keyword evidence="2" id="KW-1133">Transmembrane helix</keyword>
<keyword evidence="5" id="KW-1185">Reference proteome</keyword>
<dbReference type="Ensembl" id="ENSLAFT00000034340.1">
    <property type="protein sequence ID" value="ENSLAFP00000025096.1"/>
    <property type="gene ID" value="ENSLAFG00000025970.1"/>
</dbReference>
<feature type="compositionally biased region" description="Low complexity" evidence="1">
    <location>
        <begin position="211"/>
        <end position="231"/>
    </location>
</feature>
<dbReference type="OMA" id="TFGLQCC"/>
<dbReference type="AlphaFoldDB" id="G3UB88"/>
<reference evidence="4" key="2">
    <citation type="submission" date="2025-08" db="UniProtKB">
        <authorList>
            <consortium name="Ensembl"/>
        </authorList>
    </citation>
    <scope>IDENTIFICATION</scope>
    <source>
        <strain evidence="4">Isolate ISIS603380</strain>
    </source>
</reference>
<feature type="region of interest" description="Disordered" evidence="1">
    <location>
        <begin position="55"/>
        <end position="310"/>
    </location>
</feature>
<keyword evidence="2" id="KW-0472">Membrane</keyword>
<feature type="compositionally biased region" description="Basic residues" evidence="1">
    <location>
        <begin position="82"/>
        <end position="97"/>
    </location>
</feature>
<feature type="compositionally biased region" description="Basic and acidic residues" evidence="1">
    <location>
        <begin position="128"/>
        <end position="144"/>
    </location>
</feature>
<dbReference type="STRING" id="9785.ENSLAFP00000025096"/>
<feature type="compositionally biased region" description="Basic and acidic residues" evidence="1">
    <location>
        <begin position="98"/>
        <end position="117"/>
    </location>
</feature>
<keyword evidence="3" id="KW-0732">Signal</keyword>
<dbReference type="InterPro" id="IPR026623">
    <property type="entry name" value="MUCL3"/>
</dbReference>
<dbReference type="PANTHER" id="PTHR22094:SF0">
    <property type="entry name" value="MUCIN-LIKE PROTEIN 3"/>
    <property type="match status" value="1"/>
</dbReference>
<evidence type="ECO:0000256" key="1">
    <source>
        <dbReference type="SAM" id="MobiDB-lite"/>
    </source>
</evidence>
<feature type="compositionally biased region" description="Basic and acidic residues" evidence="1">
    <location>
        <begin position="278"/>
        <end position="298"/>
    </location>
</feature>
<dbReference type="GeneTree" id="ENSGT00390000016847"/>
<name>G3UB88_LOXAF</name>
<protein>
    <recommendedName>
        <fullName evidence="6">Mucin like 3</fullName>
    </recommendedName>
</protein>
<organism evidence="4 5">
    <name type="scientific">Loxodonta africana</name>
    <name type="common">African elephant</name>
    <dbReference type="NCBI Taxonomy" id="9785"/>
    <lineage>
        <taxon>Eukaryota</taxon>
        <taxon>Metazoa</taxon>
        <taxon>Chordata</taxon>
        <taxon>Craniata</taxon>
        <taxon>Vertebrata</taxon>
        <taxon>Euteleostomi</taxon>
        <taxon>Mammalia</taxon>
        <taxon>Eutheria</taxon>
        <taxon>Afrotheria</taxon>
        <taxon>Proboscidea</taxon>
        <taxon>Elephantidae</taxon>
        <taxon>Loxodonta</taxon>
    </lineage>
</organism>
<dbReference type="PANTHER" id="PTHR22094">
    <property type="entry name" value="DIFFUSE PANBRONCHIOLITIS CRITICAL REGION GENE 1"/>
    <property type="match status" value="1"/>
</dbReference>
<feature type="compositionally biased region" description="Basic and acidic residues" evidence="1">
    <location>
        <begin position="418"/>
        <end position="430"/>
    </location>
</feature>
<evidence type="ECO:0000313" key="5">
    <source>
        <dbReference type="Proteomes" id="UP000007646"/>
    </source>
</evidence>
<evidence type="ECO:0008006" key="6">
    <source>
        <dbReference type="Google" id="ProtNLM"/>
    </source>
</evidence>
<reference evidence="4 5" key="1">
    <citation type="submission" date="2009-06" db="EMBL/GenBank/DDBJ databases">
        <title>The Genome Sequence of Loxodonta africana (African elephant).</title>
        <authorList>
            <person name="Di Palma F."/>
            <person name="Heiman D."/>
            <person name="Young S."/>
            <person name="Johnson J."/>
            <person name="Lander E.S."/>
            <person name="Lindblad-Toh K."/>
        </authorList>
    </citation>
    <scope>NUCLEOTIDE SEQUENCE [LARGE SCALE GENOMIC DNA]</scope>
    <source>
        <strain evidence="4 5">Isolate ISIS603380</strain>
    </source>
</reference>
<feature type="signal peptide" evidence="3">
    <location>
        <begin position="1"/>
        <end position="29"/>
    </location>
</feature>
<reference evidence="4" key="3">
    <citation type="submission" date="2025-09" db="UniProtKB">
        <authorList>
            <consortium name="Ensembl"/>
        </authorList>
    </citation>
    <scope>IDENTIFICATION</scope>
    <source>
        <strain evidence="4">Isolate ISIS603380</strain>
    </source>
</reference>
<keyword evidence="2" id="KW-0812">Transmembrane</keyword>
<evidence type="ECO:0000313" key="4">
    <source>
        <dbReference type="Ensembl" id="ENSLAFP00000025096.1"/>
    </source>
</evidence>
<proteinExistence type="predicted"/>
<evidence type="ECO:0000256" key="2">
    <source>
        <dbReference type="SAM" id="Phobius"/>
    </source>
</evidence>
<sequence length="508" mass="55492">MAQLAHCLRSSSALQGCLLFLLASWEAGATTLQELRKTGESPTSDPLFLLTSSLVYSPTPDHTAPDSGHSPPGLPKSTETHKPKHHCNTTHHSRPIHKPIENPKIADHKSSTTHHEVPPTSEQNPRNQGKDRNRRSIESSDSRNNHNRSSGEKYPTPTPRRKTTCSKSTITKPRITRNSAKTSVPLTKSVSSETNKKPTASSGNTKETQDKTTVLPGKTTTTTGTSYNATKTKGDSKTAEDHTIASKNNRTPEKTTEYPQQTISAPEKNARTPVKTTEQPKKDTSPPDKTTRAPEQPEKTISAPVKTTRAPVKTTGRLEKITGVHVKATKQSDKIISAPKKTTRCLSKPTKWPEKTTVATKTARYPVKVSGDKSIATTSPHLNKTEVTHQVPTGSFTFTTSTMKLSSIVSEAPGNESHSYESKDDSKGEMGENDSFPAWAVVIVVLLAVILLALLILIFLVSYFTRTRHALTQNTEDKDPEDTGSPNSYPVYLMEQQALGKGQIPFSQ</sequence>
<dbReference type="InParanoid" id="G3UB88"/>
<feature type="transmembrane region" description="Helical" evidence="2">
    <location>
        <begin position="436"/>
        <end position="464"/>
    </location>
</feature>
<evidence type="ECO:0000256" key="3">
    <source>
        <dbReference type="SAM" id="SignalP"/>
    </source>
</evidence>
<dbReference type="Proteomes" id="UP000007646">
    <property type="component" value="Unassembled WGS sequence"/>
</dbReference>
<accession>G3UB88</accession>
<feature type="chain" id="PRO_5003456550" description="Mucin like 3" evidence="3">
    <location>
        <begin position="30"/>
        <end position="508"/>
    </location>
</feature>
<feature type="compositionally biased region" description="Polar residues" evidence="1">
    <location>
        <begin position="165"/>
        <end position="206"/>
    </location>
</feature>
<dbReference type="HOGENOM" id="CLU_040657_1_0_1"/>
<dbReference type="eggNOG" id="ENOG502S7U9">
    <property type="taxonomic scope" value="Eukaryota"/>
</dbReference>